<comment type="catalytic activity">
    <reaction evidence="5">
        <text>[pyruvate, water dikinase]-phosphate + phosphate + H(+) = [pyruvate, water dikinase] + diphosphate</text>
        <dbReference type="Rhea" id="RHEA:48580"/>
        <dbReference type="Rhea" id="RHEA-COMP:11425"/>
        <dbReference type="Rhea" id="RHEA-COMP:11426"/>
        <dbReference type="ChEBI" id="CHEBI:15378"/>
        <dbReference type="ChEBI" id="CHEBI:33019"/>
        <dbReference type="ChEBI" id="CHEBI:43176"/>
        <dbReference type="ChEBI" id="CHEBI:43474"/>
        <dbReference type="ChEBI" id="CHEBI:68546"/>
        <dbReference type="EC" id="2.7.4.28"/>
    </reaction>
</comment>
<keyword evidence="3 5" id="KW-0547">Nucleotide-binding</keyword>
<dbReference type="Proteomes" id="UP000295135">
    <property type="component" value="Unassembled WGS sequence"/>
</dbReference>
<evidence type="ECO:0000313" key="7">
    <source>
        <dbReference type="Proteomes" id="UP000295135"/>
    </source>
</evidence>
<dbReference type="GO" id="GO:0005524">
    <property type="term" value="F:ATP binding"/>
    <property type="evidence" value="ECO:0007669"/>
    <property type="project" value="InterPro"/>
</dbReference>
<comment type="caution">
    <text evidence="6">The sequence shown here is derived from an EMBL/GenBank/DDBJ whole genome shotgun (WGS) entry which is preliminary data.</text>
</comment>
<dbReference type="EMBL" id="SLZY01000003">
    <property type="protein sequence ID" value="TCS72885.1"/>
    <property type="molecule type" value="Genomic_DNA"/>
</dbReference>
<protein>
    <recommendedName>
        <fullName evidence="5">Putative phosphoenolpyruvate synthase regulatory protein</fullName>
        <shortName evidence="5">PEP synthase regulatory protein</shortName>
        <shortName evidence="5">PSRP</shortName>
        <ecNumber evidence="5">2.7.11.33</ecNumber>
        <ecNumber evidence="5">2.7.4.28</ecNumber>
    </recommendedName>
    <alternativeName>
        <fullName evidence="5">Pyruvate, water dikinase regulatory protein</fullName>
    </alternativeName>
</protein>
<dbReference type="Pfam" id="PF03618">
    <property type="entry name" value="Kinase-PPPase"/>
    <property type="match status" value="1"/>
</dbReference>
<dbReference type="PANTHER" id="PTHR31756:SF3">
    <property type="entry name" value="PYRUVATE, PHOSPHATE DIKINASE REGULATORY PROTEIN 1, CHLOROPLASTIC"/>
    <property type="match status" value="1"/>
</dbReference>
<evidence type="ECO:0000313" key="6">
    <source>
        <dbReference type="EMBL" id="TCS72885.1"/>
    </source>
</evidence>
<sequence length="270" mass="29796">MSDSRPVFFVSDHTGITAELIGKSLLSQFPGQAFTFVSLPFIDSQEKAEIAVRRIEAERARSHLRPLVISTLAEPELRHLIAQTDSLFLDIFPCFLQALETELGCPATPALGLAHGMSDAGQYRARMDAVNYALAADDGLATERYGQADLILVGVSRSGKTPTSLYMAMQYGLRVANYPLTPEDLERTELPECLRTYRSKLRGLSLSAERLAQIRAERRPDSRYASLPNCQAELQAAERMLRAAQIPIIETTQRSVEEIAALLKQSLATA</sequence>
<feature type="binding site" evidence="5">
    <location>
        <begin position="154"/>
        <end position="161"/>
    </location>
    <ligand>
        <name>ADP</name>
        <dbReference type="ChEBI" id="CHEBI:456216"/>
    </ligand>
</feature>
<dbReference type="OrthoDB" id="9782201at2"/>
<organism evidence="6 7">
    <name type="scientific">Sulfuritortus calidifontis</name>
    <dbReference type="NCBI Taxonomy" id="1914471"/>
    <lineage>
        <taxon>Bacteria</taxon>
        <taxon>Pseudomonadati</taxon>
        <taxon>Pseudomonadota</taxon>
        <taxon>Betaproteobacteria</taxon>
        <taxon>Nitrosomonadales</taxon>
        <taxon>Thiobacillaceae</taxon>
        <taxon>Sulfuritortus</taxon>
    </lineage>
</organism>
<accession>A0A4R3JX50</accession>
<proteinExistence type="inferred from homology"/>
<comment type="similarity">
    <text evidence="5">Belongs to the pyruvate, phosphate/water dikinase regulatory protein family. PSRP subfamily.</text>
</comment>
<gene>
    <name evidence="6" type="ORF">EDC61_1036</name>
</gene>
<dbReference type="GO" id="GO:0004674">
    <property type="term" value="F:protein serine/threonine kinase activity"/>
    <property type="evidence" value="ECO:0007669"/>
    <property type="project" value="UniProtKB-UniRule"/>
</dbReference>
<dbReference type="PANTHER" id="PTHR31756">
    <property type="entry name" value="PYRUVATE, PHOSPHATE DIKINASE REGULATORY PROTEIN 1, CHLOROPLASTIC"/>
    <property type="match status" value="1"/>
</dbReference>
<keyword evidence="1 5" id="KW-0723">Serine/threonine-protein kinase</keyword>
<dbReference type="EC" id="2.7.4.28" evidence="5"/>
<keyword evidence="4 5" id="KW-0418">Kinase</keyword>
<evidence type="ECO:0000256" key="1">
    <source>
        <dbReference type="ARBA" id="ARBA00022527"/>
    </source>
</evidence>
<reference evidence="6 7" key="1">
    <citation type="submission" date="2019-03" db="EMBL/GenBank/DDBJ databases">
        <title>Genomic Encyclopedia of Type Strains, Phase IV (KMG-IV): sequencing the most valuable type-strain genomes for metagenomic binning, comparative biology and taxonomic classification.</title>
        <authorList>
            <person name="Goeker M."/>
        </authorList>
    </citation>
    <scope>NUCLEOTIDE SEQUENCE [LARGE SCALE GENOMIC DNA]</scope>
    <source>
        <strain evidence="6 7">DSM 103923</strain>
    </source>
</reference>
<keyword evidence="2 5" id="KW-0808">Transferase</keyword>
<dbReference type="NCBIfam" id="NF003742">
    <property type="entry name" value="PRK05339.1"/>
    <property type="match status" value="1"/>
</dbReference>
<dbReference type="AlphaFoldDB" id="A0A4R3JX50"/>
<dbReference type="InterPro" id="IPR026530">
    <property type="entry name" value="PSRP"/>
</dbReference>
<dbReference type="GO" id="GO:0043531">
    <property type="term" value="F:ADP binding"/>
    <property type="evidence" value="ECO:0007669"/>
    <property type="project" value="UniProtKB-UniRule"/>
</dbReference>
<dbReference type="HAMAP" id="MF_01062">
    <property type="entry name" value="PSRP"/>
    <property type="match status" value="1"/>
</dbReference>
<evidence type="ECO:0000256" key="4">
    <source>
        <dbReference type="ARBA" id="ARBA00022777"/>
    </source>
</evidence>
<dbReference type="EC" id="2.7.11.33" evidence="5"/>
<evidence type="ECO:0000256" key="3">
    <source>
        <dbReference type="ARBA" id="ARBA00022741"/>
    </source>
</evidence>
<keyword evidence="7" id="KW-1185">Reference proteome</keyword>
<dbReference type="GO" id="GO:0016776">
    <property type="term" value="F:phosphotransferase activity, phosphate group as acceptor"/>
    <property type="evidence" value="ECO:0007669"/>
    <property type="project" value="UniProtKB-UniRule"/>
</dbReference>
<evidence type="ECO:0000256" key="5">
    <source>
        <dbReference type="HAMAP-Rule" id="MF_01062"/>
    </source>
</evidence>
<evidence type="ECO:0000256" key="2">
    <source>
        <dbReference type="ARBA" id="ARBA00022679"/>
    </source>
</evidence>
<name>A0A4R3JX50_9PROT</name>
<dbReference type="RefSeq" id="WP_126461801.1">
    <property type="nucleotide sequence ID" value="NZ_AP018721.1"/>
</dbReference>
<comment type="function">
    <text evidence="5">Bifunctional serine/threonine kinase and phosphorylase involved in the regulation of the phosphoenolpyruvate synthase (PEPS) by catalyzing its phosphorylation/dephosphorylation.</text>
</comment>
<comment type="catalytic activity">
    <reaction evidence="5">
        <text>[pyruvate, water dikinase] + ADP = [pyruvate, water dikinase]-phosphate + AMP + H(+)</text>
        <dbReference type="Rhea" id="RHEA:46020"/>
        <dbReference type="Rhea" id="RHEA-COMP:11425"/>
        <dbReference type="Rhea" id="RHEA-COMP:11426"/>
        <dbReference type="ChEBI" id="CHEBI:15378"/>
        <dbReference type="ChEBI" id="CHEBI:43176"/>
        <dbReference type="ChEBI" id="CHEBI:68546"/>
        <dbReference type="ChEBI" id="CHEBI:456215"/>
        <dbReference type="ChEBI" id="CHEBI:456216"/>
        <dbReference type="EC" id="2.7.11.33"/>
    </reaction>
</comment>
<dbReference type="InterPro" id="IPR005177">
    <property type="entry name" value="Kinase-pyrophosphorylase"/>
</dbReference>